<evidence type="ECO:0000313" key="6">
    <source>
        <dbReference type="Proteomes" id="UP001224122"/>
    </source>
</evidence>
<dbReference type="PANTHER" id="PTHR43792">
    <property type="entry name" value="GNAT FAMILY, PUTATIVE (AFU_ORTHOLOGUE AFUA_3G00765)-RELATED-RELATED"/>
    <property type="match status" value="1"/>
</dbReference>
<dbReference type="InterPro" id="IPR016181">
    <property type="entry name" value="Acyl_CoA_acyltransferase"/>
</dbReference>
<name>A0ABT9XX60_9BACI</name>
<accession>A0ABT9XX60</accession>
<dbReference type="PANTHER" id="PTHR43792:SF8">
    <property type="entry name" value="[RIBOSOMAL PROTEIN US5]-ALANINE N-ACETYLTRANSFERASE"/>
    <property type="match status" value="1"/>
</dbReference>
<dbReference type="GO" id="GO:0016746">
    <property type="term" value="F:acyltransferase activity"/>
    <property type="evidence" value="ECO:0007669"/>
    <property type="project" value="UniProtKB-KW"/>
</dbReference>
<dbReference type="RefSeq" id="WP_307409686.1">
    <property type="nucleotide sequence ID" value="NZ_JAUSTW010000005.1"/>
</dbReference>
<keyword evidence="1 5" id="KW-0808">Transferase</keyword>
<dbReference type="InterPro" id="IPR051531">
    <property type="entry name" value="N-acetyltransferase"/>
</dbReference>
<reference evidence="5 6" key="1">
    <citation type="submission" date="2023-07" db="EMBL/GenBank/DDBJ databases">
        <title>Genomic Encyclopedia of Type Strains, Phase IV (KMG-IV): sequencing the most valuable type-strain genomes for metagenomic binning, comparative biology and taxonomic classification.</title>
        <authorList>
            <person name="Goeker M."/>
        </authorList>
    </citation>
    <scope>NUCLEOTIDE SEQUENCE [LARGE SCALE GENOMIC DNA]</scope>
    <source>
        <strain evidence="5 6">DSM 27594</strain>
    </source>
</reference>
<dbReference type="InterPro" id="IPR000182">
    <property type="entry name" value="GNAT_dom"/>
</dbReference>
<dbReference type="Pfam" id="PF00583">
    <property type="entry name" value="Acetyltransf_1"/>
    <property type="match status" value="1"/>
</dbReference>
<feature type="domain" description="N-acetyltransferase" evidence="4">
    <location>
        <begin position="3"/>
        <end position="162"/>
    </location>
</feature>
<organism evidence="5 6">
    <name type="scientific">Neobacillus ginsengisoli</name>
    <dbReference type="NCBI Taxonomy" id="904295"/>
    <lineage>
        <taxon>Bacteria</taxon>
        <taxon>Bacillati</taxon>
        <taxon>Bacillota</taxon>
        <taxon>Bacilli</taxon>
        <taxon>Bacillales</taxon>
        <taxon>Bacillaceae</taxon>
        <taxon>Neobacillus</taxon>
    </lineage>
</organism>
<evidence type="ECO:0000313" key="5">
    <source>
        <dbReference type="EMBL" id="MDQ0200138.1"/>
    </source>
</evidence>
<dbReference type="CDD" id="cd04301">
    <property type="entry name" value="NAT_SF"/>
    <property type="match status" value="1"/>
</dbReference>
<gene>
    <name evidence="5" type="ORF">J2S10_003321</name>
</gene>
<evidence type="ECO:0000256" key="2">
    <source>
        <dbReference type="ARBA" id="ARBA00023315"/>
    </source>
</evidence>
<comment type="caution">
    <text evidence="5">The sequence shown here is derived from an EMBL/GenBank/DDBJ whole genome shotgun (WGS) entry which is preliminary data.</text>
</comment>
<dbReference type="SUPFAM" id="SSF55729">
    <property type="entry name" value="Acyl-CoA N-acyltransferases (Nat)"/>
    <property type="match status" value="1"/>
</dbReference>
<dbReference type="EMBL" id="JAUSTW010000005">
    <property type="protein sequence ID" value="MDQ0200138.1"/>
    <property type="molecule type" value="Genomic_DNA"/>
</dbReference>
<sequence length="172" mass="19048">MNVNIRAIQIQDAKGIHRIYTQEAVLQYMVFLPSMRVDAVENRIRNLGPNQFEFVAEIDGNVVGFVGLTQGQGRRSHAGDLFIGVDSEYHNKGIGKALLTKMLDLADNWLMLERVELGVLTINPGAKALYEKFGFAVEGVRKGSLKTGGKFINEIIMSRFRPNGLLANALSL</sequence>
<dbReference type="Gene3D" id="3.40.630.30">
    <property type="match status" value="1"/>
</dbReference>
<protein>
    <submittedName>
        <fullName evidence="5">Acetyltransferase</fullName>
        <ecNumber evidence="5">2.3.1.-</ecNumber>
    </submittedName>
</protein>
<evidence type="ECO:0000256" key="3">
    <source>
        <dbReference type="ARBA" id="ARBA00038502"/>
    </source>
</evidence>
<evidence type="ECO:0000256" key="1">
    <source>
        <dbReference type="ARBA" id="ARBA00022679"/>
    </source>
</evidence>
<keyword evidence="2 5" id="KW-0012">Acyltransferase</keyword>
<dbReference type="PROSITE" id="PS51186">
    <property type="entry name" value="GNAT"/>
    <property type="match status" value="1"/>
</dbReference>
<comment type="similarity">
    <text evidence="3">Belongs to the acetyltransferase family. RimJ subfamily.</text>
</comment>
<keyword evidence="6" id="KW-1185">Reference proteome</keyword>
<dbReference type="Proteomes" id="UP001224122">
    <property type="component" value="Unassembled WGS sequence"/>
</dbReference>
<evidence type="ECO:0000259" key="4">
    <source>
        <dbReference type="PROSITE" id="PS51186"/>
    </source>
</evidence>
<proteinExistence type="inferred from homology"/>
<dbReference type="EC" id="2.3.1.-" evidence="5"/>